<keyword evidence="8" id="KW-0539">Nucleus</keyword>
<dbReference type="GO" id="GO:0005634">
    <property type="term" value="C:nucleus"/>
    <property type="evidence" value="ECO:0007669"/>
    <property type="project" value="UniProtKB-SubCell"/>
</dbReference>
<reference evidence="10" key="1">
    <citation type="submission" date="2015-01" db="EMBL/GenBank/DDBJ databases">
        <authorList>
            <person name="Aksoy S."/>
            <person name="Warren W."/>
            <person name="Wilson R.K."/>
        </authorList>
    </citation>
    <scope>NUCLEOTIDE SEQUENCE [LARGE SCALE GENOMIC DNA]</scope>
    <source>
        <strain evidence="10">IAEA</strain>
    </source>
</reference>
<keyword evidence="7" id="KW-0819">tRNA processing</keyword>
<dbReference type="AlphaFoldDB" id="A0A1B0BVC4"/>
<evidence type="ECO:0000256" key="1">
    <source>
        <dbReference type="ARBA" id="ARBA00004123"/>
    </source>
</evidence>
<comment type="pathway">
    <text evidence="3">tRNA modification; 5-methoxycarbonylmethyl-2-thiouridine-tRNA biosynthesis.</text>
</comment>
<evidence type="ECO:0000256" key="8">
    <source>
        <dbReference type="ARBA" id="ARBA00023242"/>
    </source>
</evidence>
<dbReference type="PANTHER" id="PTHR15641:SF1">
    <property type="entry name" value="ELONGATOR COMPLEX PROTEIN 5"/>
    <property type="match status" value="1"/>
</dbReference>
<evidence type="ECO:0000313" key="9">
    <source>
        <dbReference type="EnsemblMetazoa" id="GPPI041611-PA"/>
    </source>
</evidence>
<proteinExistence type="inferred from homology"/>
<dbReference type="VEuPathDB" id="VectorBase:GPPI041611"/>
<evidence type="ECO:0000256" key="6">
    <source>
        <dbReference type="ARBA" id="ARBA00022490"/>
    </source>
</evidence>
<dbReference type="GO" id="GO:0033588">
    <property type="term" value="C:elongator holoenzyme complex"/>
    <property type="evidence" value="ECO:0007669"/>
    <property type="project" value="InterPro"/>
</dbReference>
<dbReference type="EnsemblMetazoa" id="GPPI041611-RA">
    <property type="protein sequence ID" value="GPPI041611-PA"/>
    <property type="gene ID" value="GPPI041611"/>
</dbReference>
<dbReference type="STRING" id="67801.A0A1B0BVC4"/>
<accession>A0A1B0BVC4</accession>
<comment type="similarity">
    <text evidence="4">Belongs to the ELP5 family.</text>
</comment>
<dbReference type="EMBL" id="JXJN01021204">
    <property type="status" value="NOT_ANNOTATED_CDS"/>
    <property type="molecule type" value="Genomic_DNA"/>
</dbReference>
<dbReference type="PANTHER" id="PTHR15641">
    <property type="entry name" value="ELONGATOR COMPLEX PROTEIN 5"/>
    <property type="match status" value="1"/>
</dbReference>
<evidence type="ECO:0000256" key="5">
    <source>
        <dbReference type="ARBA" id="ARBA00020264"/>
    </source>
</evidence>
<sequence length="270" mass="30956">MLSNLIVNAQKGLIVFIGTCKLFLLHTSRKYKLIDCDDLGEERMAIKLIKRILDDLPDKDIILKTLKSDDNLRNKDTWQKLAGGRNPNLNQSSEEECNKCNIILPPFSEMLVYQSASFVLQFLNKLKRCREIDNIFVWITPQHCLHEHSSYLIAGCEHMADVVVHIESDSHLTILKRKSDSGRASFKRYSYKRNGCNLLPELCKEPSAEVGEKKQPMPEQLGTFKIELEEDELVARNALKMPYEMSTNVAYTTDIGDNYDEEDPDDDLSL</sequence>
<organism evidence="9 10">
    <name type="scientific">Glossina palpalis gambiensis</name>
    <dbReference type="NCBI Taxonomy" id="67801"/>
    <lineage>
        <taxon>Eukaryota</taxon>
        <taxon>Metazoa</taxon>
        <taxon>Ecdysozoa</taxon>
        <taxon>Arthropoda</taxon>
        <taxon>Hexapoda</taxon>
        <taxon>Insecta</taxon>
        <taxon>Pterygota</taxon>
        <taxon>Neoptera</taxon>
        <taxon>Endopterygota</taxon>
        <taxon>Diptera</taxon>
        <taxon>Brachycera</taxon>
        <taxon>Muscomorpha</taxon>
        <taxon>Hippoboscoidea</taxon>
        <taxon>Glossinidae</taxon>
        <taxon>Glossina</taxon>
    </lineage>
</organism>
<dbReference type="GO" id="GO:0005829">
    <property type="term" value="C:cytosol"/>
    <property type="evidence" value="ECO:0007669"/>
    <property type="project" value="TreeGrafter"/>
</dbReference>
<evidence type="ECO:0000256" key="4">
    <source>
        <dbReference type="ARBA" id="ARBA00009567"/>
    </source>
</evidence>
<reference evidence="9" key="2">
    <citation type="submission" date="2020-05" db="UniProtKB">
        <authorList>
            <consortium name="EnsemblMetazoa"/>
        </authorList>
    </citation>
    <scope>IDENTIFICATION</scope>
    <source>
        <strain evidence="9">IAEA</strain>
    </source>
</reference>
<comment type="subcellular location">
    <subcellularLocation>
        <location evidence="2">Cytoplasm</location>
    </subcellularLocation>
    <subcellularLocation>
        <location evidence="1">Nucleus</location>
    </subcellularLocation>
</comment>
<keyword evidence="6" id="KW-0963">Cytoplasm</keyword>
<protein>
    <recommendedName>
        <fullName evidence="5">Elongator complex protein 5</fullName>
    </recommendedName>
</protein>
<evidence type="ECO:0000313" key="10">
    <source>
        <dbReference type="Proteomes" id="UP000092460"/>
    </source>
</evidence>
<dbReference type="GO" id="GO:0000049">
    <property type="term" value="F:tRNA binding"/>
    <property type="evidence" value="ECO:0007669"/>
    <property type="project" value="TreeGrafter"/>
</dbReference>
<dbReference type="Proteomes" id="UP000092460">
    <property type="component" value="Unassembled WGS sequence"/>
</dbReference>
<dbReference type="InterPro" id="IPR019519">
    <property type="entry name" value="Elp5"/>
</dbReference>
<dbReference type="GO" id="GO:0002098">
    <property type="term" value="P:tRNA wobble uridine modification"/>
    <property type="evidence" value="ECO:0007669"/>
    <property type="project" value="InterPro"/>
</dbReference>
<dbReference type="UniPathway" id="UPA00988"/>
<keyword evidence="10" id="KW-1185">Reference proteome</keyword>
<name>A0A1B0BVC4_9MUSC</name>
<evidence type="ECO:0000256" key="7">
    <source>
        <dbReference type="ARBA" id="ARBA00022694"/>
    </source>
</evidence>
<evidence type="ECO:0000256" key="2">
    <source>
        <dbReference type="ARBA" id="ARBA00004496"/>
    </source>
</evidence>
<evidence type="ECO:0000256" key="3">
    <source>
        <dbReference type="ARBA" id="ARBA00005043"/>
    </source>
</evidence>